<keyword evidence="2" id="KW-1185">Reference proteome</keyword>
<proteinExistence type="predicted"/>
<comment type="caution">
    <text evidence="1">The sequence shown here is derived from an EMBL/GenBank/DDBJ whole genome shotgun (WGS) entry which is preliminary data.</text>
</comment>
<organism evidence="1 2">
    <name type="scientific">Nephila pilipes</name>
    <name type="common">Giant wood spider</name>
    <name type="synonym">Nephila maculata</name>
    <dbReference type="NCBI Taxonomy" id="299642"/>
    <lineage>
        <taxon>Eukaryota</taxon>
        <taxon>Metazoa</taxon>
        <taxon>Ecdysozoa</taxon>
        <taxon>Arthropoda</taxon>
        <taxon>Chelicerata</taxon>
        <taxon>Arachnida</taxon>
        <taxon>Araneae</taxon>
        <taxon>Araneomorphae</taxon>
        <taxon>Entelegynae</taxon>
        <taxon>Araneoidea</taxon>
        <taxon>Nephilidae</taxon>
        <taxon>Nephila</taxon>
    </lineage>
</organism>
<evidence type="ECO:0000313" key="1">
    <source>
        <dbReference type="EMBL" id="GFT74392.1"/>
    </source>
</evidence>
<accession>A0A8X6PJF7</accession>
<evidence type="ECO:0000313" key="2">
    <source>
        <dbReference type="Proteomes" id="UP000887013"/>
    </source>
</evidence>
<gene>
    <name evidence="1" type="ORF">NPIL_283001</name>
</gene>
<reference evidence="1" key="1">
    <citation type="submission" date="2020-08" db="EMBL/GenBank/DDBJ databases">
        <title>Multicomponent nature underlies the extraordinary mechanical properties of spider dragline silk.</title>
        <authorList>
            <person name="Kono N."/>
            <person name="Nakamura H."/>
            <person name="Mori M."/>
            <person name="Yoshida Y."/>
            <person name="Ohtoshi R."/>
            <person name="Malay A.D."/>
            <person name="Moran D.A.P."/>
            <person name="Tomita M."/>
            <person name="Numata K."/>
            <person name="Arakawa K."/>
        </authorList>
    </citation>
    <scope>NUCLEOTIDE SEQUENCE</scope>
</reference>
<name>A0A8X6PJF7_NEPPI</name>
<sequence length="112" mass="13159">MTYKPDDKHTSLRPETETYWNKETNEIFQMYREGSREEFWMRSVWKVAVQTCFCIFQEGAISAIFIDVRNLINLNCLGALETRHLFHYGLEQPSHAIPPSNDDVEDSHCCVQ</sequence>
<dbReference type="Proteomes" id="UP000887013">
    <property type="component" value="Unassembled WGS sequence"/>
</dbReference>
<dbReference type="AlphaFoldDB" id="A0A8X6PJF7"/>
<protein>
    <submittedName>
        <fullName evidence="1">Uncharacterized protein</fullName>
    </submittedName>
</protein>
<dbReference type="EMBL" id="BMAW01070657">
    <property type="protein sequence ID" value="GFT74392.1"/>
    <property type="molecule type" value="Genomic_DNA"/>
</dbReference>